<evidence type="ECO:0000313" key="7">
    <source>
        <dbReference type="EMBL" id="OPJ61554.1"/>
    </source>
</evidence>
<dbReference type="PANTHER" id="PTHR34220:SF7">
    <property type="entry name" value="SENSOR HISTIDINE KINASE YPDA"/>
    <property type="match status" value="1"/>
</dbReference>
<dbReference type="OrthoDB" id="9809348at2"/>
<dbReference type="Pfam" id="PF00672">
    <property type="entry name" value="HAMP"/>
    <property type="match status" value="1"/>
</dbReference>
<dbReference type="InterPro" id="IPR003660">
    <property type="entry name" value="HAMP_dom"/>
</dbReference>
<dbReference type="GO" id="GO:0000155">
    <property type="term" value="F:phosphorelay sensor kinase activity"/>
    <property type="evidence" value="ECO:0007669"/>
    <property type="project" value="InterPro"/>
</dbReference>
<evidence type="ECO:0000259" key="6">
    <source>
        <dbReference type="PROSITE" id="PS50885"/>
    </source>
</evidence>
<name>A0A1V4INY8_9CLOT</name>
<organism evidence="7 8">
    <name type="scientific">Clostridium oryzae</name>
    <dbReference type="NCBI Taxonomy" id="1450648"/>
    <lineage>
        <taxon>Bacteria</taxon>
        <taxon>Bacillati</taxon>
        <taxon>Bacillota</taxon>
        <taxon>Clostridia</taxon>
        <taxon>Eubacteriales</taxon>
        <taxon>Clostridiaceae</taxon>
        <taxon>Clostridium</taxon>
    </lineage>
</organism>
<dbReference type="SUPFAM" id="SSF158472">
    <property type="entry name" value="HAMP domain-like"/>
    <property type="match status" value="1"/>
</dbReference>
<dbReference type="InterPro" id="IPR010559">
    <property type="entry name" value="Sig_transdc_His_kin_internal"/>
</dbReference>
<dbReference type="Proteomes" id="UP000190080">
    <property type="component" value="Unassembled WGS sequence"/>
</dbReference>
<protein>
    <submittedName>
        <fullName evidence="7">Sensor histidine kinase YpdA</fullName>
        <ecNumber evidence="7">2.7.13.3</ecNumber>
    </submittedName>
</protein>
<evidence type="ECO:0000256" key="3">
    <source>
        <dbReference type="ARBA" id="ARBA00022679"/>
    </source>
</evidence>
<keyword evidence="5" id="KW-0472">Membrane</keyword>
<keyword evidence="8" id="KW-1185">Reference proteome</keyword>
<dbReference type="AlphaFoldDB" id="A0A1V4INY8"/>
<feature type="transmembrane region" description="Helical" evidence="5">
    <location>
        <begin position="299"/>
        <end position="318"/>
    </location>
</feature>
<dbReference type="Pfam" id="PF02518">
    <property type="entry name" value="HATPase_c"/>
    <property type="match status" value="1"/>
</dbReference>
<dbReference type="PROSITE" id="PS50885">
    <property type="entry name" value="HAMP"/>
    <property type="match status" value="1"/>
</dbReference>
<keyword evidence="3 7" id="KW-0808">Transferase</keyword>
<evidence type="ECO:0000256" key="5">
    <source>
        <dbReference type="SAM" id="Phobius"/>
    </source>
</evidence>
<accession>A0A1V4INY8</accession>
<feature type="domain" description="HAMP" evidence="6">
    <location>
        <begin position="319"/>
        <end position="371"/>
    </location>
</feature>
<dbReference type="Gene3D" id="3.30.565.10">
    <property type="entry name" value="Histidine kinase-like ATPase, C-terminal domain"/>
    <property type="match status" value="1"/>
</dbReference>
<dbReference type="InterPro" id="IPR050640">
    <property type="entry name" value="Bact_2-comp_sensor_kinase"/>
</dbReference>
<feature type="transmembrane region" description="Helical" evidence="5">
    <location>
        <begin position="21"/>
        <end position="41"/>
    </location>
</feature>
<reference evidence="7 8" key="1">
    <citation type="submission" date="2017-03" db="EMBL/GenBank/DDBJ databases">
        <title>Genome sequence of Clostridium oryzae DSM 28571.</title>
        <authorList>
            <person name="Poehlein A."/>
            <person name="Daniel R."/>
        </authorList>
    </citation>
    <scope>NUCLEOTIDE SEQUENCE [LARGE SCALE GENOMIC DNA]</scope>
    <source>
        <strain evidence="7 8">DSM 28571</strain>
    </source>
</reference>
<dbReference type="SMART" id="SM00387">
    <property type="entry name" value="HATPase_c"/>
    <property type="match status" value="1"/>
</dbReference>
<evidence type="ECO:0000313" key="8">
    <source>
        <dbReference type="Proteomes" id="UP000190080"/>
    </source>
</evidence>
<keyword evidence="5" id="KW-1133">Transmembrane helix</keyword>
<dbReference type="EMBL" id="MZGV01000021">
    <property type="protein sequence ID" value="OPJ61554.1"/>
    <property type="molecule type" value="Genomic_DNA"/>
</dbReference>
<dbReference type="Pfam" id="PF06580">
    <property type="entry name" value="His_kinase"/>
    <property type="match status" value="1"/>
</dbReference>
<keyword evidence="2" id="KW-0597">Phosphoprotein</keyword>
<dbReference type="InterPro" id="IPR036890">
    <property type="entry name" value="HATPase_C_sf"/>
</dbReference>
<dbReference type="Gene3D" id="6.10.340.10">
    <property type="match status" value="1"/>
</dbReference>
<comment type="subcellular location">
    <subcellularLocation>
        <location evidence="1">Membrane</location>
    </subcellularLocation>
</comment>
<evidence type="ECO:0000256" key="4">
    <source>
        <dbReference type="ARBA" id="ARBA00022777"/>
    </source>
</evidence>
<proteinExistence type="predicted"/>
<evidence type="ECO:0000256" key="2">
    <source>
        <dbReference type="ARBA" id="ARBA00022553"/>
    </source>
</evidence>
<gene>
    <name evidence="7" type="primary">ypdA_5</name>
    <name evidence="7" type="ORF">CLORY_22360</name>
</gene>
<evidence type="ECO:0000256" key="1">
    <source>
        <dbReference type="ARBA" id="ARBA00004370"/>
    </source>
</evidence>
<dbReference type="CDD" id="cd06225">
    <property type="entry name" value="HAMP"/>
    <property type="match status" value="1"/>
</dbReference>
<dbReference type="GO" id="GO:0016020">
    <property type="term" value="C:membrane"/>
    <property type="evidence" value="ECO:0007669"/>
    <property type="project" value="UniProtKB-SubCell"/>
</dbReference>
<comment type="caution">
    <text evidence="7">The sequence shown here is derived from an EMBL/GenBank/DDBJ whole genome shotgun (WGS) entry which is preliminary data.</text>
</comment>
<dbReference type="InterPro" id="IPR003594">
    <property type="entry name" value="HATPase_dom"/>
</dbReference>
<keyword evidence="5" id="KW-0812">Transmembrane</keyword>
<dbReference type="RefSeq" id="WP_079424347.1">
    <property type="nucleotide sequence ID" value="NZ_MZGV01000021.1"/>
</dbReference>
<sequence>MKIIFAKIGQFYRNMPLKSKILFICYVQVLVPMIFIGYNSYVRSSIAIKNKSFSYSQDVLKMIELRIDDLRRDIDSFNLQLLYDNRVYDFLVSSKKRDALKNYSDTIYTRNILRDSVLSRSDIESICIVTNSRNYIYYDFDRSKPSISKRLPYSYIYSKAMKQRGKATWVVYKNKDNVKDIYVARIIYNKDDYKPIGLLALIIKKNFIQSLYNDLSEDFVHNISILSYDNGEILNNKGNNKYISVLRKSKLTKSGEHFIDAKDKILISYVVLKQPHWKIVYHIPFDKLYSDINKLRLDVILIVIWSIVILYAVSRIMAYDIIKPIMKLVHAMRDFEAKGVHRPVTMKRNDEIGYLGNSFNNMSEKIDYLLNMMYKEKLTRKEAELKALQAQINPHFLFNTLENINWMAQLNGVKEISSTVTALANLMEASIGKGDKLIRLEDELKYIDNYVEIIKNRFGDRLVVKKNIDERALNVYIPRLLIQPIIENAISHGIEPVRRNGVIAIKAKVQYNDVIIEISDNGIGMEEKELEEVIKSVETGQISDNKNSVGLSNVNKRIKLFFGEEYGISIKSQYDKYTKITVTIPYEVKGGN</sequence>
<keyword evidence="4 7" id="KW-0418">Kinase</keyword>
<dbReference type="EC" id="2.7.13.3" evidence="7"/>
<dbReference type="SUPFAM" id="SSF55874">
    <property type="entry name" value="ATPase domain of HSP90 chaperone/DNA topoisomerase II/histidine kinase"/>
    <property type="match status" value="1"/>
</dbReference>
<dbReference type="STRING" id="1450648.CLORY_22360"/>
<dbReference type="PANTHER" id="PTHR34220">
    <property type="entry name" value="SENSOR HISTIDINE KINASE YPDA"/>
    <property type="match status" value="1"/>
</dbReference>